<dbReference type="NCBIfam" id="TIGR00786">
    <property type="entry name" value="dctM"/>
    <property type="match status" value="1"/>
</dbReference>
<dbReference type="InterPro" id="IPR004681">
    <property type="entry name" value="TRAP_DctM"/>
</dbReference>
<keyword evidence="6 7" id="KW-0472">Membrane</keyword>
<comment type="caution">
    <text evidence="9">The sequence shown here is derived from an EMBL/GenBank/DDBJ whole genome shotgun (WGS) entry which is preliminary data.</text>
</comment>
<keyword evidence="4 7" id="KW-0812">Transmembrane</keyword>
<feature type="domain" description="TRAP C4-dicarboxylate transport system permease DctM subunit" evidence="8">
    <location>
        <begin position="11"/>
        <end position="421"/>
    </location>
</feature>
<evidence type="ECO:0000259" key="8">
    <source>
        <dbReference type="Pfam" id="PF06808"/>
    </source>
</evidence>
<feature type="transmembrane region" description="Helical" evidence="7">
    <location>
        <begin position="173"/>
        <end position="199"/>
    </location>
</feature>
<feature type="transmembrane region" description="Helical" evidence="7">
    <location>
        <begin position="397"/>
        <end position="418"/>
    </location>
</feature>
<feature type="transmembrane region" description="Helical" evidence="7">
    <location>
        <begin position="219"/>
        <end position="237"/>
    </location>
</feature>
<dbReference type="InterPro" id="IPR010656">
    <property type="entry name" value="DctM"/>
</dbReference>
<dbReference type="PANTHER" id="PTHR33362">
    <property type="entry name" value="SIALIC ACID TRAP TRANSPORTER PERMEASE PROTEIN SIAT-RELATED"/>
    <property type="match status" value="1"/>
</dbReference>
<feature type="transmembrane region" description="Helical" evidence="7">
    <location>
        <begin position="281"/>
        <end position="297"/>
    </location>
</feature>
<dbReference type="PIRSF" id="PIRSF006066">
    <property type="entry name" value="HI0050"/>
    <property type="match status" value="1"/>
</dbReference>
<dbReference type="Pfam" id="PF06808">
    <property type="entry name" value="DctM"/>
    <property type="match status" value="1"/>
</dbReference>
<protein>
    <submittedName>
        <fullName evidence="9">TRAP transporter large permease</fullName>
    </submittedName>
</protein>
<dbReference type="PANTHER" id="PTHR33362:SF2">
    <property type="entry name" value="TRAP TRANSPORTER LARGE PERMEASE PROTEIN"/>
    <property type="match status" value="1"/>
</dbReference>
<evidence type="ECO:0000256" key="2">
    <source>
        <dbReference type="ARBA" id="ARBA00022475"/>
    </source>
</evidence>
<evidence type="ECO:0000256" key="4">
    <source>
        <dbReference type="ARBA" id="ARBA00022692"/>
    </source>
</evidence>
<evidence type="ECO:0000313" key="10">
    <source>
        <dbReference type="Proteomes" id="UP001142175"/>
    </source>
</evidence>
<keyword evidence="3" id="KW-0997">Cell inner membrane</keyword>
<evidence type="ECO:0000256" key="6">
    <source>
        <dbReference type="ARBA" id="ARBA00023136"/>
    </source>
</evidence>
<evidence type="ECO:0000256" key="5">
    <source>
        <dbReference type="ARBA" id="ARBA00022989"/>
    </source>
</evidence>
<feature type="transmembrane region" description="Helical" evidence="7">
    <location>
        <begin position="243"/>
        <end position="261"/>
    </location>
</feature>
<accession>A0A9X2PBD3</accession>
<dbReference type="GO" id="GO:0005886">
    <property type="term" value="C:plasma membrane"/>
    <property type="evidence" value="ECO:0007669"/>
    <property type="project" value="UniProtKB-SubCell"/>
</dbReference>
<feature type="transmembrane region" description="Helical" evidence="7">
    <location>
        <begin position="99"/>
        <end position="128"/>
    </location>
</feature>
<keyword evidence="5 7" id="KW-1133">Transmembrane helix</keyword>
<feature type="transmembrane region" description="Helical" evidence="7">
    <location>
        <begin position="140"/>
        <end position="167"/>
    </location>
</feature>
<name>A0A9X2PBD3_9BACT</name>
<reference evidence="9" key="1">
    <citation type="submission" date="2022-08" db="EMBL/GenBank/DDBJ databases">
        <authorList>
            <person name="Zhang D."/>
        </authorList>
    </citation>
    <scope>NUCLEOTIDE SEQUENCE</scope>
    <source>
        <strain evidence="9">XJ19-11</strain>
    </source>
</reference>
<dbReference type="EMBL" id="JANSUY010000007">
    <property type="protein sequence ID" value="MCR9015625.1"/>
    <property type="molecule type" value="Genomic_DNA"/>
</dbReference>
<sequence>MEYISIIILILSFITLLAIGVPVAWSLGIASFITLLVSVAAGPSATTIAQRMATGLDSFALLAIPFFVLAGEIMNKGGIANRLIELAKSLAGRLPGSLLYVNVIAAMLFGAIAGSAAAAASALGSILGKRMETEGYPKELGAAVNITSSTTGLIIPPSNILIVYSLASGGVSIAALFVAGYLPGIFIGFVLMVTAAIFIKKEKLPAGEGVSLKEFGRTFLRAFPSLMLLVIVIGGIVGGVFTATEASAIAVIYTLGLSLYYKELKIKELPSILLKSSETTAIVLLLIATSMSMSWVMSSEDIPQAITNSLLSVSDNVLVILILINLILLFVGIFMDMTPAVLIFTPIFLPIVIELGVDPVHFGIIMIMNLCIGLCTPPVGSVLFIGVQVAGTTLEKVIGTLIPFFIAMILGLIVITLWPGMTLWLPRLFGLM</sequence>
<feature type="transmembrane region" description="Helical" evidence="7">
    <location>
        <begin position="340"/>
        <end position="357"/>
    </location>
</feature>
<evidence type="ECO:0000256" key="3">
    <source>
        <dbReference type="ARBA" id="ARBA00022519"/>
    </source>
</evidence>
<feature type="transmembrane region" description="Helical" evidence="7">
    <location>
        <begin position="363"/>
        <end position="385"/>
    </location>
</feature>
<keyword evidence="2" id="KW-1003">Cell membrane</keyword>
<feature type="transmembrane region" description="Helical" evidence="7">
    <location>
        <begin position="317"/>
        <end position="335"/>
    </location>
</feature>
<dbReference type="Proteomes" id="UP001142175">
    <property type="component" value="Unassembled WGS sequence"/>
</dbReference>
<evidence type="ECO:0000256" key="7">
    <source>
        <dbReference type="SAM" id="Phobius"/>
    </source>
</evidence>
<evidence type="ECO:0000256" key="1">
    <source>
        <dbReference type="ARBA" id="ARBA00004429"/>
    </source>
</evidence>
<dbReference type="GO" id="GO:0022857">
    <property type="term" value="F:transmembrane transporter activity"/>
    <property type="evidence" value="ECO:0007669"/>
    <property type="project" value="TreeGrafter"/>
</dbReference>
<gene>
    <name evidence="9" type="ORF">NU887_11300</name>
</gene>
<evidence type="ECO:0000313" key="9">
    <source>
        <dbReference type="EMBL" id="MCR9015625.1"/>
    </source>
</evidence>
<organism evidence="9 10">
    <name type="scientific">Aquiflexum gelatinilyticum</name>
    <dbReference type="NCBI Taxonomy" id="2961943"/>
    <lineage>
        <taxon>Bacteria</taxon>
        <taxon>Pseudomonadati</taxon>
        <taxon>Bacteroidota</taxon>
        <taxon>Cytophagia</taxon>
        <taxon>Cytophagales</taxon>
        <taxon>Cyclobacteriaceae</taxon>
        <taxon>Aquiflexum</taxon>
    </lineage>
</organism>
<dbReference type="AlphaFoldDB" id="A0A9X2PBD3"/>
<feature type="transmembrane region" description="Helical" evidence="7">
    <location>
        <begin position="6"/>
        <end position="39"/>
    </location>
</feature>
<keyword evidence="10" id="KW-1185">Reference proteome</keyword>
<proteinExistence type="predicted"/>
<comment type="subcellular location">
    <subcellularLocation>
        <location evidence="1">Cell inner membrane</location>
        <topology evidence="1">Multi-pass membrane protein</topology>
    </subcellularLocation>
</comment>
<dbReference type="RefSeq" id="WP_258423481.1">
    <property type="nucleotide sequence ID" value="NZ_JANSUY010000007.1"/>
</dbReference>